<comment type="caution">
    <text evidence="2">The sequence shown here is derived from an EMBL/GenBank/DDBJ whole genome shotgun (WGS) entry which is preliminary data.</text>
</comment>
<protein>
    <recommendedName>
        <fullName evidence="1">DUF4440 domain-containing protein</fullName>
    </recommendedName>
</protein>
<keyword evidence="3" id="KW-1185">Reference proteome</keyword>
<dbReference type="RefSeq" id="WP_200348710.1">
    <property type="nucleotide sequence ID" value="NZ_NRSJ01000073.1"/>
</dbReference>
<evidence type="ECO:0000313" key="2">
    <source>
        <dbReference type="EMBL" id="MBK1707227.1"/>
    </source>
</evidence>
<name>A0AAJ0XCW7_9GAMM</name>
<dbReference type="SUPFAM" id="SSF54427">
    <property type="entry name" value="NTF2-like"/>
    <property type="match status" value="1"/>
</dbReference>
<dbReference type="Pfam" id="PF14534">
    <property type="entry name" value="DUF4440"/>
    <property type="match status" value="1"/>
</dbReference>
<gene>
    <name evidence="2" type="ORF">CKO40_22505</name>
</gene>
<evidence type="ECO:0000313" key="3">
    <source>
        <dbReference type="Proteomes" id="UP001296776"/>
    </source>
</evidence>
<dbReference type="AlphaFoldDB" id="A0AAJ0XCW7"/>
<dbReference type="Proteomes" id="UP001296776">
    <property type="component" value="Unassembled WGS sequence"/>
</dbReference>
<accession>A0AAJ0XCW7</accession>
<proteinExistence type="predicted"/>
<reference evidence="2" key="2">
    <citation type="journal article" date="2020" name="Microorganisms">
        <title>Osmotic Adaptation and Compatible Solute Biosynthesis of Phototrophic Bacteria as Revealed from Genome Analyses.</title>
        <authorList>
            <person name="Imhoff J.F."/>
            <person name="Rahn T."/>
            <person name="Kunzel S."/>
            <person name="Keller A."/>
            <person name="Neulinger S.C."/>
        </authorList>
    </citation>
    <scope>NUCLEOTIDE SEQUENCE</scope>
    <source>
        <strain evidence="2">DSM 11080</strain>
    </source>
</reference>
<evidence type="ECO:0000259" key="1">
    <source>
        <dbReference type="Pfam" id="PF14534"/>
    </source>
</evidence>
<dbReference type="Gene3D" id="3.10.450.50">
    <property type="match status" value="1"/>
</dbReference>
<organism evidence="2 3">
    <name type="scientific">Halochromatium glycolicum</name>
    <dbReference type="NCBI Taxonomy" id="85075"/>
    <lineage>
        <taxon>Bacteria</taxon>
        <taxon>Pseudomonadati</taxon>
        <taxon>Pseudomonadota</taxon>
        <taxon>Gammaproteobacteria</taxon>
        <taxon>Chromatiales</taxon>
        <taxon>Chromatiaceae</taxon>
        <taxon>Halochromatium</taxon>
    </lineage>
</organism>
<dbReference type="InterPro" id="IPR032710">
    <property type="entry name" value="NTF2-like_dom_sf"/>
</dbReference>
<dbReference type="InterPro" id="IPR027843">
    <property type="entry name" value="DUF4440"/>
</dbReference>
<sequence>MNDHPDLIDFEHRGWAALSSSPEQAKAFYSSILADDAQMLFPGEMRLVGKQEILEMMGGLPWQSFQISDVQQIALSDTGRVITYKVIAQRTGSDPYRALICSVYALRGGVWQLVVHQQTRA</sequence>
<feature type="domain" description="DUF4440" evidence="1">
    <location>
        <begin position="27"/>
        <end position="113"/>
    </location>
</feature>
<dbReference type="EMBL" id="NRSJ01000073">
    <property type="protein sequence ID" value="MBK1707227.1"/>
    <property type="molecule type" value="Genomic_DNA"/>
</dbReference>
<reference evidence="2" key="1">
    <citation type="submission" date="2017-08" db="EMBL/GenBank/DDBJ databases">
        <authorList>
            <person name="Imhoff J.F."/>
            <person name="Rahn T."/>
            <person name="Kuenzel S."/>
            <person name="Neulinger S.C."/>
        </authorList>
    </citation>
    <scope>NUCLEOTIDE SEQUENCE</scope>
    <source>
        <strain evidence="2">DSM 11080</strain>
    </source>
</reference>